<dbReference type="OrthoDB" id="2634476at2759"/>
<evidence type="ECO:0000313" key="2">
    <source>
        <dbReference type="EMBL" id="KAG2097925.1"/>
    </source>
</evidence>
<dbReference type="AlphaFoldDB" id="A0A9P7JPS1"/>
<evidence type="ECO:0000259" key="1">
    <source>
        <dbReference type="Pfam" id="PF20149"/>
    </source>
</evidence>
<dbReference type="RefSeq" id="XP_041288683.1">
    <property type="nucleotide sequence ID" value="XM_041431710.1"/>
</dbReference>
<dbReference type="EMBL" id="JABBWM010000063">
    <property type="protein sequence ID" value="KAG2097925.1"/>
    <property type="molecule type" value="Genomic_DNA"/>
</dbReference>
<name>A0A9P7JPS1_9AGAM</name>
<organism evidence="2 3">
    <name type="scientific">Suillus discolor</name>
    <dbReference type="NCBI Taxonomy" id="1912936"/>
    <lineage>
        <taxon>Eukaryota</taxon>
        <taxon>Fungi</taxon>
        <taxon>Dikarya</taxon>
        <taxon>Basidiomycota</taxon>
        <taxon>Agaricomycotina</taxon>
        <taxon>Agaricomycetes</taxon>
        <taxon>Agaricomycetidae</taxon>
        <taxon>Boletales</taxon>
        <taxon>Suillineae</taxon>
        <taxon>Suillaceae</taxon>
        <taxon>Suillus</taxon>
    </lineage>
</organism>
<dbReference type="InterPro" id="IPR045341">
    <property type="entry name" value="DUF6532"/>
</dbReference>
<comment type="caution">
    <text evidence="2">The sequence shown here is derived from an EMBL/GenBank/DDBJ whole genome shotgun (WGS) entry which is preliminary data.</text>
</comment>
<dbReference type="Proteomes" id="UP000823399">
    <property type="component" value="Unassembled WGS sequence"/>
</dbReference>
<protein>
    <recommendedName>
        <fullName evidence="1">DUF6532 domain-containing protein</fullName>
    </recommendedName>
</protein>
<dbReference type="GeneID" id="64693969"/>
<gene>
    <name evidence="2" type="ORF">F5147DRAFT_583302</name>
</gene>
<dbReference type="Pfam" id="PF20149">
    <property type="entry name" value="DUF6532"/>
    <property type="match status" value="1"/>
</dbReference>
<keyword evidence="3" id="KW-1185">Reference proteome</keyword>
<accession>A0A9P7JPS1</accession>
<sequence>MTSVLRSEVSKLATLSHMESPRTKHIAMSGHKALHLHVATVEGFPSSSDRDQLYWDLILESSKQDKLLWEKMKEIQGDDTLKAQLIDYAILLQTWKGTTQIRGELVTKARISIPACFGVGAGSDWTDDDLQEALKWLLDDMRFMHGGMDVRNLTCDAQAPLKNPAFRVLLEAQWWGPKGEGRRCGRKGNAYTDNLPILALITCAVSDYPSCLSV</sequence>
<evidence type="ECO:0000313" key="3">
    <source>
        <dbReference type="Proteomes" id="UP000823399"/>
    </source>
</evidence>
<proteinExistence type="predicted"/>
<reference evidence="2" key="1">
    <citation type="journal article" date="2020" name="New Phytol.">
        <title>Comparative genomics reveals dynamic genome evolution in host specialist ectomycorrhizal fungi.</title>
        <authorList>
            <person name="Lofgren L.A."/>
            <person name="Nguyen N.H."/>
            <person name="Vilgalys R."/>
            <person name="Ruytinx J."/>
            <person name="Liao H.L."/>
            <person name="Branco S."/>
            <person name="Kuo A."/>
            <person name="LaButti K."/>
            <person name="Lipzen A."/>
            <person name="Andreopoulos W."/>
            <person name="Pangilinan J."/>
            <person name="Riley R."/>
            <person name="Hundley H."/>
            <person name="Na H."/>
            <person name="Barry K."/>
            <person name="Grigoriev I.V."/>
            <person name="Stajich J.E."/>
            <person name="Kennedy P.G."/>
        </authorList>
    </citation>
    <scope>NUCLEOTIDE SEQUENCE</scope>
    <source>
        <strain evidence="2">FC423</strain>
    </source>
</reference>
<feature type="domain" description="DUF6532" evidence="1">
    <location>
        <begin position="32"/>
        <end position="205"/>
    </location>
</feature>